<keyword evidence="11" id="KW-0812">Transmembrane</keyword>
<gene>
    <name evidence="13" type="ORF">A2W18_00125</name>
</gene>
<keyword evidence="11" id="KW-0472">Membrane</keyword>
<evidence type="ECO:0000256" key="2">
    <source>
        <dbReference type="ARBA" id="ARBA00010541"/>
    </source>
</evidence>
<feature type="binding site" evidence="10">
    <location>
        <position position="134"/>
    </location>
    <ligand>
        <name>substrate</name>
    </ligand>
</feature>
<evidence type="ECO:0000256" key="5">
    <source>
        <dbReference type="ARBA" id="ARBA00022737"/>
    </source>
</evidence>
<evidence type="ECO:0000256" key="7">
    <source>
        <dbReference type="ARBA" id="ARBA00022801"/>
    </source>
</evidence>
<dbReference type="PROSITE" id="PS50106">
    <property type="entry name" value="PDZ"/>
    <property type="match status" value="2"/>
</dbReference>
<dbReference type="CDD" id="cd10839">
    <property type="entry name" value="cpPDZ1_DegP-like"/>
    <property type="match status" value="1"/>
</dbReference>
<dbReference type="SUPFAM" id="SSF50156">
    <property type="entry name" value="PDZ domain-like"/>
    <property type="match status" value="2"/>
</dbReference>
<evidence type="ECO:0000256" key="3">
    <source>
        <dbReference type="ARBA" id="ARBA00022670"/>
    </source>
</evidence>
<dbReference type="PRINTS" id="PR00834">
    <property type="entry name" value="PROTEASES2C"/>
</dbReference>
<keyword evidence="11" id="KW-1133">Transmembrane helix</keyword>
<feature type="transmembrane region" description="Helical" evidence="11">
    <location>
        <begin position="12"/>
        <end position="34"/>
    </location>
</feature>
<dbReference type="EMBL" id="MFSP01000099">
    <property type="protein sequence ID" value="OGI65954.1"/>
    <property type="molecule type" value="Genomic_DNA"/>
</dbReference>
<evidence type="ECO:0000256" key="11">
    <source>
        <dbReference type="SAM" id="Phobius"/>
    </source>
</evidence>
<keyword evidence="6" id="KW-0574">Periplasm</keyword>
<evidence type="ECO:0000256" key="4">
    <source>
        <dbReference type="ARBA" id="ARBA00022729"/>
    </source>
</evidence>
<protein>
    <recommendedName>
        <fullName evidence="12">PDZ domain-containing protein</fullName>
    </recommendedName>
</protein>
<evidence type="ECO:0000259" key="12">
    <source>
        <dbReference type="PROSITE" id="PS50106"/>
    </source>
</evidence>
<evidence type="ECO:0000256" key="10">
    <source>
        <dbReference type="PIRSR" id="PIRSR611782-2"/>
    </source>
</evidence>
<feature type="active site" description="Charge relay system" evidence="9">
    <location>
        <position position="238"/>
    </location>
</feature>
<comment type="subcellular location">
    <subcellularLocation>
        <location evidence="1">Periplasm</location>
    </subcellularLocation>
</comment>
<dbReference type="Pfam" id="PF13180">
    <property type="entry name" value="PDZ_2"/>
    <property type="match status" value="1"/>
</dbReference>
<dbReference type="InterPro" id="IPR009003">
    <property type="entry name" value="Peptidase_S1_PA"/>
</dbReference>
<dbReference type="Gene3D" id="2.40.10.120">
    <property type="match status" value="1"/>
</dbReference>
<evidence type="ECO:0000256" key="1">
    <source>
        <dbReference type="ARBA" id="ARBA00004418"/>
    </source>
</evidence>
<feature type="active site" description="Charge relay system" evidence="9">
    <location>
        <position position="134"/>
    </location>
</feature>
<feature type="domain" description="PDZ" evidence="12">
    <location>
        <begin position="282"/>
        <end position="373"/>
    </location>
</feature>
<evidence type="ECO:0000313" key="13">
    <source>
        <dbReference type="EMBL" id="OGI65954.1"/>
    </source>
</evidence>
<dbReference type="InterPro" id="IPR011782">
    <property type="entry name" value="Pept_S1C_Do"/>
</dbReference>
<dbReference type="SUPFAM" id="SSF50494">
    <property type="entry name" value="Trypsin-like serine proteases"/>
    <property type="match status" value="1"/>
</dbReference>
<dbReference type="InterPro" id="IPR001478">
    <property type="entry name" value="PDZ"/>
</dbReference>
<dbReference type="InterPro" id="IPR041489">
    <property type="entry name" value="PDZ_6"/>
</dbReference>
<dbReference type="GO" id="GO:0006508">
    <property type="term" value="P:proteolysis"/>
    <property type="evidence" value="ECO:0007669"/>
    <property type="project" value="UniProtKB-KW"/>
</dbReference>
<evidence type="ECO:0000256" key="6">
    <source>
        <dbReference type="ARBA" id="ARBA00022764"/>
    </source>
</evidence>
<dbReference type="Pfam" id="PF13365">
    <property type="entry name" value="Trypsin_2"/>
    <property type="match status" value="1"/>
</dbReference>
<dbReference type="InterPro" id="IPR001940">
    <property type="entry name" value="Peptidase_S1C"/>
</dbReference>
<organism evidence="13 14">
    <name type="scientific">Candidatus Muproteobacteria bacterium RBG_16_60_9</name>
    <dbReference type="NCBI Taxonomy" id="1817755"/>
    <lineage>
        <taxon>Bacteria</taxon>
        <taxon>Pseudomonadati</taxon>
        <taxon>Pseudomonadota</taxon>
        <taxon>Candidatus Muproteobacteria</taxon>
    </lineage>
</organism>
<feature type="binding site" evidence="10">
    <location>
        <begin position="236"/>
        <end position="238"/>
    </location>
    <ligand>
        <name>substrate</name>
    </ligand>
</feature>
<reference evidence="13 14" key="1">
    <citation type="journal article" date="2016" name="Nat. Commun.">
        <title>Thousands of microbial genomes shed light on interconnected biogeochemical processes in an aquifer system.</title>
        <authorList>
            <person name="Anantharaman K."/>
            <person name="Brown C.T."/>
            <person name="Hug L.A."/>
            <person name="Sharon I."/>
            <person name="Castelle C.J."/>
            <person name="Probst A.J."/>
            <person name="Thomas B.C."/>
            <person name="Singh A."/>
            <person name="Wilkins M.J."/>
            <person name="Karaoz U."/>
            <person name="Brodie E.L."/>
            <person name="Williams K.H."/>
            <person name="Hubbard S.S."/>
            <person name="Banfield J.F."/>
        </authorList>
    </citation>
    <scope>NUCLEOTIDE SEQUENCE [LARGE SCALE GENOMIC DNA]</scope>
</reference>
<dbReference type="InterPro" id="IPR036034">
    <property type="entry name" value="PDZ_sf"/>
</dbReference>
<dbReference type="FunFam" id="2.30.42.10:FF:000037">
    <property type="entry name" value="Periplasmic serine endoprotease DegP-like"/>
    <property type="match status" value="1"/>
</dbReference>
<feature type="domain" description="PDZ" evidence="12">
    <location>
        <begin position="425"/>
        <end position="491"/>
    </location>
</feature>
<comment type="caution">
    <text evidence="13">The sequence shown here is derived from an EMBL/GenBank/DDBJ whole genome shotgun (WGS) entry which is preliminary data.</text>
</comment>
<dbReference type="PANTHER" id="PTHR22939:SF129">
    <property type="entry name" value="SERINE PROTEASE HTRA2, MITOCHONDRIAL"/>
    <property type="match status" value="1"/>
</dbReference>
<dbReference type="Gene3D" id="2.30.42.10">
    <property type="match status" value="2"/>
</dbReference>
<evidence type="ECO:0000313" key="14">
    <source>
        <dbReference type="Proteomes" id="UP000179076"/>
    </source>
</evidence>
<dbReference type="SMART" id="SM00228">
    <property type="entry name" value="PDZ"/>
    <property type="match status" value="2"/>
</dbReference>
<keyword evidence="5" id="KW-0677">Repeat</keyword>
<dbReference type="PANTHER" id="PTHR22939">
    <property type="entry name" value="SERINE PROTEASE FAMILY S1C HTRA-RELATED"/>
    <property type="match status" value="1"/>
</dbReference>
<dbReference type="FunFam" id="2.40.10.10:FF:000001">
    <property type="entry name" value="Periplasmic serine protease DegS"/>
    <property type="match status" value="1"/>
</dbReference>
<keyword evidence="3" id="KW-0645">Protease</keyword>
<keyword evidence="8" id="KW-0720">Serine protease</keyword>
<proteinExistence type="inferred from homology"/>
<dbReference type="NCBIfam" id="TIGR02037">
    <property type="entry name" value="degP_htrA_DO"/>
    <property type="match status" value="1"/>
</dbReference>
<feature type="active site" description="Charge relay system" evidence="9">
    <location>
        <position position="164"/>
    </location>
</feature>
<evidence type="ECO:0000256" key="9">
    <source>
        <dbReference type="PIRSR" id="PIRSR611782-1"/>
    </source>
</evidence>
<dbReference type="GO" id="GO:0004252">
    <property type="term" value="F:serine-type endopeptidase activity"/>
    <property type="evidence" value="ECO:0007669"/>
    <property type="project" value="InterPro"/>
</dbReference>
<dbReference type="Pfam" id="PF17820">
    <property type="entry name" value="PDZ_6"/>
    <property type="match status" value="1"/>
</dbReference>
<keyword evidence="7" id="KW-0378">Hydrolase</keyword>
<keyword evidence="4" id="KW-0732">Signal</keyword>
<accession>A0A1F6V8S9</accession>
<dbReference type="Proteomes" id="UP000179076">
    <property type="component" value="Unassembled WGS sequence"/>
</dbReference>
<comment type="similarity">
    <text evidence="2">Belongs to the peptidase S1C family.</text>
</comment>
<feature type="binding site" evidence="10">
    <location>
        <position position="164"/>
    </location>
    <ligand>
        <name>substrate</name>
    </ligand>
</feature>
<dbReference type="GO" id="GO:0042597">
    <property type="term" value="C:periplasmic space"/>
    <property type="evidence" value="ECO:0007669"/>
    <property type="project" value="UniProtKB-SubCell"/>
</dbReference>
<sequence>MNIDRRSFRVGLIAGLFLFAGVIVGVVMTSRLSWMPDAGSADSTARAPLAAPGPINSFAPVVKVVTPAVVNISTTRVVKSRGGETSPVPDDPFFRQFFGDEFFKRFQMPRERRENSLGSGVLVSSDGYIVTNNHVIAKADEIKVLLNDKREFIGKVVGTDPKTDLAVIKITAKDLPSVPWGDSDKLEVGEYVLAVGNPFALNSTVTMGIVSAVGRANVGIADYEDFIQTDAAINPGNSGGALVNTRGELVGINTAIFSRSGGYMGIGFAVPANMVHRVMDSLVKSGKVTRGWLGVSIQDVTKDLAKQFGLNESSGALVSEVLAGSPAAAAGVKSGDVIVSFDGKAVDGPTLLRNVIAQTPVGKTVKVEVLRDKKRQSVSVKIVEQPKEIAQAGTDDELADTETGGETALSGMEARNLTPEIARQLGLPGTIAGVVITGVSPDSAAAGAGVQPGDVIAEVNREAVRSVADLKRINAKLSKSESVLLLINRRGGKLFVAIKPS</sequence>
<dbReference type="AlphaFoldDB" id="A0A1F6V8S9"/>
<evidence type="ECO:0000256" key="8">
    <source>
        <dbReference type="ARBA" id="ARBA00022825"/>
    </source>
</evidence>
<name>A0A1F6V8S9_9PROT</name>